<evidence type="ECO:0000313" key="2">
    <source>
        <dbReference type="EMBL" id="CAK0812656.1"/>
    </source>
</evidence>
<name>A0ABN9R2U0_9DINO</name>
<keyword evidence="3" id="KW-1185">Reference proteome</keyword>
<proteinExistence type="predicted"/>
<dbReference type="EMBL" id="CAUYUJ010005207">
    <property type="protein sequence ID" value="CAK0812656.1"/>
    <property type="molecule type" value="Genomic_DNA"/>
</dbReference>
<dbReference type="Proteomes" id="UP001189429">
    <property type="component" value="Unassembled WGS sequence"/>
</dbReference>
<gene>
    <name evidence="2" type="ORF">PCOR1329_LOCUS16902</name>
</gene>
<accession>A0ABN9R2U0</accession>
<protein>
    <submittedName>
        <fullName evidence="2">Uncharacterized protein</fullName>
    </submittedName>
</protein>
<organism evidence="2 3">
    <name type="scientific">Prorocentrum cordatum</name>
    <dbReference type="NCBI Taxonomy" id="2364126"/>
    <lineage>
        <taxon>Eukaryota</taxon>
        <taxon>Sar</taxon>
        <taxon>Alveolata</taxon>
        <taxon>Dinophyceae</taxon>
        <taxon>Prorocentrales</taxon>
        <taxon>Prorocentraceae</taxon>
        <taxon>Prorocentrum</taxon>
    </lineage>
</organism>
<evidence type="ECO:0000313" key="3">
    <source>
        <dbReference type="Proteomes" id="UP001189429"/>
    </source>
</evidence>
<feature type="region of interest" description="Disordered" evidence="1">
    <location>
        <begin position="115"/>
        <end position="156"/>
    </location>
</feature>
<reference evidence="2" key="1">
    <citation type="submission" date="2023-10" db="EMBL/GenBank/DDBJ databases">
        <authorList>
            <person name="Chen Y."/>
            <person name="Shah S."/>
            <person name="Dougan E. K."/>
            <person name="Thang M."/>
            <person name="Chan C."/>
        </authorList>
    </citation>
    <scope>NUCLEOTIDE SEQUENCE [LARGE SCALE GENOMIC DNA]</scope>
</reference>
<evidence type="ECO:0000256" key="1">
    <source>
        <dbReference type="SAM" id="MobiDB-lite"/>
    </source>
</evidence>
<sequence length="156" mass="16976">MKYWQAYDEVHQELEAELTAEQASEATRAAAAAASRSMMERRTIRQSRRWSVMDLGGVAPGEVVAAQAPGGARPRGQHQGRALREMTLSDAAKLCSLMVILLCVMFHYYHKHRSSFTSSTTPGVQAAGEASLAEGLRTSPADTPSPTLLVREPIVH</sequence>
<comment type="caution">
    <text evidence="2">The sequence shown here is derived from an EMBL/GenBank/DDBJ whole genome shotgun (WGS) entry which is preliminary data.</text>
</comment>